<keyword evidence="2" id="KW-0812">Transmembrane</keyword>
<evidence type="ECO:0000313" key="5">
    <source>
        <dbReference type="Proteomes" id="UP000261360"/>
    </source>
</evidence>
<accession>A0A3B4X245</accession>
<dbReference type="AlphaFoldDB" id="A0A3B4X245"/>
<keyword evidence="1" id="KW-1015">Disulfide bond</keyword>
<reference evidence="4" key="2">
    <citation type="submission" date="2025-09" db="UniProtKB">
        <authorList>
            <consortium name="Ensembl"/>
        </authorList>
    </citation>
    <scope>IDENTIFICATION</scope>
</reference>
<protein>
    <recommendedName>
        <fullName evidence="3">C-type lectin domain-containing protein</fullName>
    </recommendedName>
</protein>
<name>A0A3B4X245_SERLL</name>
<dbReference type="InterPro" id="IPR018378">
    <property type="entry name" value="C-type_lectin_CS"/>
</dbReference>
<dbReference type="Gene3D" id="3.10.100.10">
    <property type="entry name" value="Mannose-Binding Protein A, subunit A"/>
    <property type="match status" value="1"/>
</dbReference>
<keyword evidence="2" id="KW-1133">Transmembrane helix</keyword>
<evidence type="ECO:0000256" key="2">
    <source>
        <dbReference type="SAM" id="Phobius"/>
    </source>
</evidence>
<keyword evidence="2" id="KW-0472">Membrane</keyword>
<dbReference type="Pfam" id="PF00059">
    <property type="entry name" value="Lectin_C"/>
    <property type="match status" value="1"/>
</dbReference>
<dbReference type="Proteomes" id="UP000261360">
    <property type="component" value="Unplaced"/>
</dbReference>
<dbReference type="PANTHER" id="PTHR45784">
    <property type="entry name" value="C-TYPE LECTIN DOMAIN FAMILY 20 MEMBER A-RELATED"/>
    <property type="match status" value="1"/>
</dbReference>
<dbReference type="InterPro" id="IPR016186">
    <property type="entry name" value="C-type_lectin-like/link_sf"/>
</dbReference>
<dbReference type="Ensembl" id="ENSSLDT00000010676.1">
    <property type="protein sequence ID" value="ENSSLDP00000010301.1"/>
    <property type="gene ID" value="ENSSLDG00000008215.1"/>
</dbReference>
<dbReference type="InterPro" id="IPR001304">
    <property type="entry name" value="C-type_lectin-like"/>
</dbReference>
<feature type="domain" description="C-type lectin" evidence="3">
    <location>
        <begin position="37"/>
        <end position="148"/>
    </location>
</feature>
<dbReference type="PANTHER" id="PTHR45784:SF3">
    <property type="entry name" value="C-TYPE LECTIN DOMAIN FAMILY 4 MEMBER K-LIKE-RELATED"/>
    <property type="match status" value="1"/>
</dbReference>
<organism evidence="4 5">
    <name type="scientific">Seriola lalandi dorsalis</name>
    <dbReference type="NCBI Taxonomy" id="1841481"/>
    <lineage>
        <taxon>Eukaryota</taxon>
        <taxon>Metazoa</taxon>
        <taxon>Chordata</taxon>
        <taxon>Craniata</taxon>
        <taxon>Vertebrata</taxon>
        <taxon>Euteleostomi</taxon>
        <taxon>Actinopterygii</taxon>
        <taxon>Neopterygii</taxon>
        <taxon>Teleostei</taxon>
        <taxon>Neoteleostei</taxon>
        <taxon>Acanthomorphata</taxon>
        <taxon>Carangaria</taxon>
        <taxon>Carangiformes</taxon>
        <taxon>Carangidae</taxon>
        <taxon>Seriola</taxon>
    </lineage>
</organism>
<sequence length="162" mass="19233">VFRVLYLSCGFCICLMAFALMLRLLYLCRGFFIRSIYYIHEYILFTKLKMSWNEAQHHCRVKYGDLATISDERDISRINNMAKDWDRAFWIGLYDDVNSWKWSLVGERFYTGVGTDYRKWQEDQPDNAGAVEHCVSMMEDGLWRDNSCTLVKVPLICYRGEM</sequence>
<keyword evidence="5" id="KW-1185">Reference proteome</keyword>
<dbReference type="GeneTree" id="ENSGT01150000287579"/>
<dbReference type="PROSITE" id="PS50041">
    <property type="entry name" value="C_TYPE_LECTIN_2"/>
    <property type="match status" value="1"/>
</dbReference>
<feature type="transmembrane region" description="Helical" evidence="2">
    <location>
        <begin position="6"/>
        <end position="26"/>
    </location>
</feature>
<dbReference type="PROSITE" id="PS00615">
    <property type="entry name" value="C_TYPE_LECTIN_1"/>
    <property type="match status" value="1"/>
</dbReference>
<proteinExistence type="predicted"/>
<dbReference type="InterPro" id="IPR016187">
    <property type="entry name" value="CTDL_fold"/>
</dbReference>
<reference evidence="4" key="1">
    <citation type="submission" date="2025-08" db="UniProtKB">
        <authorList>
            <consortium name="Ensembl"/>
        </authorList>
    </citation>
    <scope>IDENTIFICATION</scope>
</reference>
<dbReference type="SMART" id="SM00034">
    <property type="entry name" value="CLECT"/>
    <property type="match status" value="1"/>
</dbReference>
<evidence type="ECO:0000256" key="1">
    <source>
        <dbReference type="ARBA" id="ARBA00023157"/>
    </source>
</evidence>
<evidence type="ECO:0000259" key="3">
    <source>
        <dbReference type="PROSITE" id="PS50041"/>
    </source>
</evidence>
<evidence type="ECO:0000313" key="4">
    <source>
        <dbReference type="Ensembl" id="ENSSLDP00000010301.1"/>
    </source>
</evidence>
<dbReference type="SUPFAM" id="SSF56436">
    <property type="entry name" value="C-type lectin-like"/>
    <property type="match status" value="1"/>
</dbReference>